<protein>
    <recommendedName>
        <fullName evidence="5">Phage minor structural protein GP20</fullName>
    </recommendedName>
</protein>
<evidence type="ECO:0000256" key="1">
    <source>
        <dbReference type="SAM" id="Coils"/>
    </source>
</evidence>
<dbReference type="AlphaFoldDB" id="A0A7K0GMQ3"/>
<proteinExistence type="predicted"/>
<feature type="region of interest" description="Disordered" evidence="2">
    <location>
        <begin position="145"/>
        <end position="174"/>
    </location>
</feature>
<name>A0A7K0GMQ3_PARDI</name>
<gene>
    <name evidence="3" type="ORF">GKD59_21440</name>
</gene>
<evidence type="ECO:0000313" key="3">
    <source>
        <dbReference type="EMBL" id="MRY60416.1"/>
    </source>
</evidence>
<keyword evidence="1" id="KW-0175">Coiled coil</keyword>
<evidence type="ECO:0008006" key="5">
    <source>
        <dbReference type="Google" id="ProtNLM"/>
    </source>
</evidence>
<organism evidence="3 4">
    <name type="scientific">Parabacteroides distasonis</name>
    <dbReference type="NCBI Taxonomy" id="823"/>
    <lineage>
        <taxon>Bacteria</taxon>
        <taxon>Pseudomonadati</taxon>
        <taxon>Bacteroidota</taxon>
        <taxon>Bacteroidia</taxon>
        <taxon>Bacteroidales</taxon>
        <taxon>Tannerellaceae</taxon>
        <taxon>Parabacteroides</taxon>
    </lineage>
</organism>
<dbReference type="InterPro" id="IPR009636">
    <property type="entry name" value="SCAF"/>
</dbReference>
<evidence type="ECO:0000313" key="4">
    <source>
        <dbReference type="Proteomes" id="UP000463337"/>
    </source>
</evidence>
<dbReference type="EMBL" id="WKLT01000033">
    <property type="protein sequence ID" value="MRY60416.1"/>
    <property type="molecule type" value="Genomic_DNA"/>
</dbReference>
<comment type="caution">
    <text evidence="3">The sequence shown here is derived from an EMBL/GenBank/DDBJ whole genome shotgun (WGS) entry which is preliminary data.</text>
</comment>
<dbReference type="Pfam" id="PF06810">
    <property type="entry name" value="Phage_scaffold"/>
    <property type="match status" value="1"/>
</dbReference>
<sequence>MEEIMKREFLADLGLSDEVIDKVMAEHGKTVQDTQNKLKTAKDELEAKDADLATANQTITELQKSNTDNAELQKQVEDYQTKLSEAEAQRQADRKTAYIELGLTKAGVKNSKAVSALLDLEKIAEDDKGWTGLDDQLSALKESDSYLFESESQSQPTPVITAGGNPDGAPAGEKDAWAEVAARYQ</sequence>
<dbReference type="Proteomes" id="UP000463337">
    <property type="component" value="Unassembled WGS sequence"/>
</dbReference>
<reference evidence="3 4" key="1">
    <citation type="journal article" date="2019" name="Nat. Med.">
        <title>A library of human gut bacterial isolates paired with longitudinal multiomics data enables mechanistic microbiome research.</title>
        <authorList>
            <person name="Poyet M."/>
            <person name="Groussin M."/>
            <person name="Gibbons S.M."/>
            <person name="Avila-Pacheco J."/>
            <person name="Jiang X."/>
            <person name="Kearney S.M."/>
            <person name="Perrotta A.R."/>
            <person name="Berdy B."/>
            <person name="Zhao S."/>
            <person name="Lieberman T.D."/>
            <person name="Swanson P.K."/>
            <person name="Smith M."/>
            <person name="Roesemann S."/>
            <person name="Alexander J.E."/>
            <person name="Rich S.A."/>
            <person name="Livny J."/>
            <person name="Vlamakis H."/>
            <person name="Clish C."/>
            <person name="Bullock K."/>
            <person name="Deik A."/>
            <person name="Scott J."/>
            <person name="Pierce K.A."/>
            <person name="Xavier R.J."/>
            <person name="Alm E.J."/>
        </authorList>
    </citation>
    <scope>NUCLEOTIDE SEQUENCE [LARGE SCALE GENOMIC DNA]</scope>
    <source>
        <strain evidence="3 4">BIOML-A41</strain>
    </source>
</reference>
<evidence type="ECO:0000256" key="2">
    <source>
        <dbReference type="SAM" id="MobiDB-lite"/>
    </source>
</evidence>
<feature type="coiled-coil region" evidence="1">
    <location>
        <begin position="24"/>
        <end position="96"/>
    </location>
</feature>
<accession>A0A7K0GMQ3</accession>